<evidence type="ECO:0000313" key="1">
    <source>
        <dbReference type="EMBL" id="EMB18440.1"/>
    </source>
</evidence>
<dbReference type="Proteomes" id="UP000011529">
    <property type="component" value="Unassembled WGS sequence"/>
</dbReference>
<name>M2AMU3_9BACT</name>
<gene>
    <name evidence="1" type="ORF">RE6C_00832</name>
</gene>
<reference evidence="1" key="1">
    <citation type="submission" date="2012-11" db="EMBL/GenBank/DDBJ databases">
        <title>Permanent draft genomes of Rhodopirellula europaea strain SH398 and 6C.</title>
        <authorList>
            <person name="Richter M."/>
            <person name="Richter-Heitmann T."/>
            <person name="Frank C."/>
            <person name="Harder J."/>
            <person name="Glockner F.O."/>
        </authorList>
    </citation>
    <scope>NUCLEOTIDE SEQUENCE</scope>
    <source>
        <strain evidence="1">6C</strain>
    </source>
</reference>
<dbReference type="EMBL" id="ANMO01000044">
    <property type="protein sequence ID" value="EMB18440.1"/>
    <property type="molecule type" value="Genomic_DNA"/>
</dbReference>
<dbReference type="PATRIC" id="fig|1263867.3.peg.886"/>
<proteinExistence type="predicted"/>
<protein>
    <submittedName>
        <fullName evidence="1">Uncharacterized protein</fullName>
    </submittedName>
</protein>
<dbReference type="AlphaFoldDB" id="M2AMU3"/>
<keyword evidence="2" id="KW-1185">Reference proteome</keyword>
<sequence length="55" mass="6468">MKVHDDAERMLTKPEFSKTEPLMASSVYAFQANKKSNVEVDTWWCDLNRPAWHID</sequence>
<organism evidence="1 2">
    <name type="scientific">Rhodopirellula europaea 6C</name>
    <dbReference type="NCBI Taxonomy" id="1263867"/>
    <lineage>
        <taxon>Bacteria</taxon>
        <taxon>Pseudomonadati</taxon>
        <taxon>Planctomycetota</taxon>
        <taxon>Planctomycetia</taxon>
        <taxon>Pirellulales</taxon>
        <taxon>Pirellulaceae</taxon>
        <taxon>Rhodopirellula</taxon>
    </lineage>
</organism>
<reference evidence="1" key="2">
    <citation type="journal article" date="2013" name="Mar. Genomics">
        <title>Expression of sulfatases in Rhodopirellula baltica and the diversity of sulfatases in the genus Rhodopirellula.</title>
        <authorList>
            <person name="Wegner C.E."/>
            <person name="Richter-Heitmann T."/>
            <person name="Klindworth A."/>
            <person name="Klockow C."/>
            <person name="Richter M."/>
            <person name="Achstetter T."/>
            <person name="Glockner F.O."/>
            <person name="Harder J."/>
        </authorList>
    </citation>
    <scope>NUCLEOTIDE SEQUENCE [LARGE SCALE GENOMIC DNA]</scope>
    <source>
        <strain evidence="1">6C</strain>
    </source>
</reference>
<accession>M2AMU3</accession>
<evidence type="ECO:0000313" key="2">
    <source>
        <dbReference type="Proteomes" id="UP000011529"/>
    </source>
</evidence>
<comment type="caution">
    <text evidence="1">The sequence shown here is derived from an EMBL/GenBank/DDBJ whole genome shotgun (WGS) entry which is preliminary data.</text>
</comment>